<protein>
    <recommendedName>
        <fullName evidence="3">ATPase</fullName>
    </recommendedName>
</protein>
<dbReference type="EMBL" id="AP022590">
    <property type="protein sequence ID" value="BBY36317.1"/>
    <property type="molecule type" value="Genomic_DNA"/>
</dbReference>
<dbReference type="Proteomes" id="UP000465812">
    <property type="component" value="Chromosome"/>
</dbReference>
<evidence type="ECO:0000313" key="2">
    <source>
        <dbReference type="Proteomes" id="UP000465812"/>
    </source>
</evidence>
<proteinExistence type="predicted"/>
<keyword evidence="2" id="KW-1185">Reference proteome</keyword>
<organism evidence="1 2">
    <name type="scientific">Mycobacterium mantenii</name>
    <dbReference type="NCBI Taxonomy" id="560555"/>
    <lineage>
        <taxon>Bacteria</taxon>
        <taxon>Bacillati</taxon>
        <taxon>Actinomycetota</taxon>
        <taxon>Actinomycetes</taxon>
        <taxon>Mycobacteriales</taxon>
        <taxon>Mycobacteriaceae</taxon>
        <taxon>Mycobacterium</taxon>
        <taxon>Mycobacterium avium complex (MAC)</taxon>
    </lineage>
</organism>
<evidence type="ECO:0008006" key="3">
    <source>
        <dbReference type="Google" id="ProtNLM"/>
    </source>
</evidence>
<gene>
    <name evidence="1" type="ORF">MMAN_04510</name>
</gene>
<accession>A0ABM7JLK0</accession>
<reference evidence="1 2" key="1">
    <citation type="journal article" date="2019" name="Emerg. Microbes Infect.">
        <title>Comprehensive subspecies identification of 175 nontuberculous mycobacteria species based on 7547 genomic profiles.</title>
        <authorList>
            <person name="Matsumoto Y."/>
            <person name="Kinjo T."/>
            <person name="Motooka D."/>
            <person name="Nabeya D."/>
            <person name="Jung N."/>
            <person name="Uechi K."/>
            <person name="Horii T."/>
            <person name="Iida T."/>
            <person name="Fujita J."/>
            <person name="Nakamura S."/>
        </authorList>
    </citation>
    <scope>NUCLEOTIDE SEQUENCE [LARGE SCALE GENOMIC DNA]</scope>
    <source>
        <strain evidence="1 2">JCM 18113</strain>
    </source>
</reference>
<name>A0ABM7JLK0_MYCNT</name>
<evidence type="ECO:0000313" key="1">
    <source>
        <dbReference type="EMBL" id="BBY36317.1"/>
    </source>
</evidence>
<sequence length="174" mass="19595">MYITEADWDRLSRHLGIEHRLPPRAVYFSVAALARDDEIIASWASTQMSSEAPPTSVWSNWIVTRQLLGHTELTFNAPFYDSVEEASSFQSDKVTMEVGAAWARPLSSVVEVGFDNVVSMVAQNPQQWWSTATTVRLRFTDTSPVEVLGPTSLYQPAVRERWDQFVEAIRSSVA</sequence>